<dbReference type="EMBL" id="UOFG01000229">
    <property type="protein sequence ID" value="VAW64397.1"/>
    <property type="molecule type" value="Genomic_DNA"/>
</dbReference>
<evidence type="ECO:0000313" key="1">
    <source>
        <dbReference type="EMBL" id="VAW64397.1"/>
    </source>
</evidence>
<proteinExistence type="predicted"/>
<organism evidence="1">
    <name type="scientific">hydrothermal vent metagenome</name>
    <dbReference type="NCBI Taxonomy" id="652676"/>
    <lineage>
        <taxon>unclassified sequences</taxon>
        <taxon>metagenomes</taxon>
        <taxon>ecological metagenomes</taxon>
    </lineage>
</organism>
<sequence>LRSMLAQEQAGQSADPFAAFEGRWRGIWYANPADTQGFANDHDWQPTGPVMVGPVLPGPGNDIRVQPVVMGPLAAGEPVRTTGINTSGPAQAAINAVDRSTGIITGAVVTYNGSGTNRQRFIRQHVGYFLNERTLIWVARENTSLRSCFIEHRTPDNIYYIMGLQFNWNSQNQTLSPATVMGGRYTRPQLTRQP</sequence>
<protein>
    <submittedName>
        <fullName evidence="1">Uncharacterized protein</fullName>
    </submittedName>
</protein>
<gene>
    <name evidence="1" type="ORF">MNBD_GAMMA11-3269</name>
</gene>
<reference evidence="1" key="1">
    <citation type="submission" date="2018-06" db="EMBL/GenBank/DDBJ databases">
        <authorList>
            <person name="Zhirakovskaya E."/>
        </authorList>
    </citation>
    <scope>NUCLEOTIDE SEQUENCE</scope>
</reference>
<accession>A0A3B0XMI9</accession>
<feature type="non-terminal residue" evidence="1">
    <location>
        <position position="1"/>
    </location>
</feature>
<name>A0A3B0XMI9_9ZZZZ</name>
<dbReference type="AlphaFoldDB" id="A0A3B0XMI9"/>